<dbReference type="SUPFAM" id="SSF56436">
    <property type="entry name" value="C-type lectin-like"/>
    <property type="match status" value="1"/>
</dbReference>
<dbReference type="FunFam" id="3.10.250.10:FF:000016">
    <property type="entry name" value="Scavenger receptor cysteine-rich protein type 12"/>
    <property type="match status" value="1"/>
</dbReference>
<keyword evidence="5 11" id="KW-1133">Transmembrane helix</keyword>
<feature type="region of interest" description="Disordered" evidence="10">
    <location>
        <begin position="2937"/>
        <end position="3009"/>
    </location>
</feature>
<feature type="domain" description="SRCR" evidence="13">
    <location>
        <begin position="1044"/>
        <end position="1152"/>
    </location>
</feature>
<keyword evidence="6 11" id="KW-0472">Membrane</keyword>
<dbReference type="EMBL" id="JI163823">
    <property type="protein sequence ID" value="ADY39799.1"/>
    <property type="molecule type" value="mRNA"/>
</dbReference>
<dbReference type="InterPro" id="IPR001190">
    <property type="entry name" value="SRCR"/>
</dbReference>
<dbReference type="InterPro" id="IPR011050">
    <property type="entry name" value="Pectin_lyase_fold/virulence"/>
</dbReference>
<keyword evidence="8" id="KW-0325">Glycoprotein</keyword>
<dbReference type="Gene3D" id="2.160.20.10">
    <property type="entry name" value="Single-stranded right-handed beta-helix, Pectin lyase-like"/>
    <property type="match status" value="4"/>
</dbReference>
<evidence type="ECO:0000256" key="9">
    <source>
        <dbReference type="PROSITE-ProRule" id="PRU00196"/>
    </source>
</evidence>
<dbReference type="SUPFAM" id="SSF51126">
    <property type="entry name" value="Pectin lyase-like"/>
    <property type="match status" value="3"/>
</dbReference>
<dbReference type="Gene3D" id="3.10.250.10">
    <property type="entry name" value="SRCR-like domain"/>
    <property type="match status" value="3"/>
</dbReference>
<dbReference type="GO" id="GO:0045217">
    <property type="term" value="P:cell-cell junction maintenance"/>
    <property type="evidence" value="ECO:0007669"/>
    <property type="project" value="TreeGrafter"/>
</dbReference>
<dbReference type="PROSITE" id="PS00420">
    <property type="entry name" value="SRCR_1"/>
    <property type="match status" value="1"/>
</dbReference>
<dbReference type="InterPro" id="IPR016187">
    <property type="entry name" value="CTDL_fold"/>
</dbReference>
<dbReference type="SUPFAM" id="SSF56487">
    <property type="entry name" value="SRCR-like"/>
    <property type="match status" value="3"/>
</dbReference>
<feature type="signal peptide" evidence="12">
    <location>
        <begin position="1"/>
        <end position="19"/>
    </location>
</feature>
<feature type="compositionally biased region" description="Polar residues" evidence="10">
    <location>
        <begin position="2937"/>
        <end position="2949"/>
    </location>
</feature>
<dbReference type="GO" id="GO:0016020">
    <property type="term" value="C:membrane"/>
    <property type="evidence" value="ECO:0007669"/>
    <property type="project" value="UniProtKB-SubCell"/>
</dbReference>
<feature type="transmembrane region" description="Helical" evidence="11">
    <location>
        <begin position="2762"/>
        <end position="2786"/>
    </location>
</feature>
<keyword evidence="4" id="KW-0677">Repeat</keyword>
<proteinExistence type="evidence at transcript level"/>
<dbReference type="Pfam" id="PF00530">
    <property type="entry name" value="SRCR"/>
    <property type="match status" value="3"/>
</dbReference>
<dbReference type="InterPro" id="IPR036772">
    <property type="entry name" value="SRCR-like_dom_sf"/>
</dbReference>
<dbReference type="PANTHER" id="PTHR47653:SF1">
    <property type="entry name" value="DELETED IN MALIGNANT BRAIN TUMORS 1 PROTEIN"/>
    <property type="match status" value="1"/>
</dbReference>
<feature type="disulfide bond" evidence="9">
    <location>
        <begin position="1118"/>
        <end position="1128"/>
    </location>
</feature>
<protein>
    <submittedName>
        <fullName evidence="14">Deleted in malignant brain tumors 1 protein</fullName>
    </submittedName>
</protein>
<name>F1KPJ5_ASCSU</name>
<evidence type="ECO:0000256" key="4">
    <source>
        <dbReference type="ARBA" id="ARBA00022737"/>
    </source>
</evidence>
<feature type="chain" id="PRO_5003265552" evidence="12">
    <location>
        <begin position="20"/>
        <end position="3149"/>
    </location>
</feature>
<comment type="caution">
    <text evidence="9">Lacks conserved residue(s) required for the propagation of feature annotation.</text>
</comment>
<reference evidence="14" key="1">
    <citation type="journal article" date="2011" name="Genome Res.">
        <title>Deep small RNA sequencing from the nematode Ascaris reveals conservation, functional diversification, and novel developmental profiles.</title>
        <authorList>
            <person name="Wang J."/>
            <person name="Czech B."/>
            <person name="Crunk A."/>
            <person name="Wallace A."/>
            <person name="Mitreva M."/>
            <person name="Hannon G.J."/>
            <person name="Davis R.E."/>
        </authorList>
    </citation>
    <scope>NUCLEOTIDE SEQUENCE</scope>
</reference>
<feature type="compositionally biased region" description="Basic and acidic residues" evidence="10">
    <location>
        <begin position="2950"/>
        <end position="2963"/>
    </location>
</feature>
<dbReference type="PANTHER" id="PTHR47653">
    <property type="entry name" value="PROTEIN BARK BEETLE"/>
    <property type="match status" value="1"/>
</dbReference>
<evidence type="ECO:0000256" key="6">
    <source>
        <dbReference type="ARBA" id="ARBA00023136"/>
    </source>
</evidence>
<keyword evidence="3 12" id="KW-0732">Signal</keyword>
<dbReference type="PROSITE" id="PS50287">
    <property type="entry name" value="SRCR_2"/>
    <property type="match status" value="3"/>
</dbReference>
<evidence type="ECO:0000256" key="11">
    <source>
        <dbReference type="SAM" id="Phobius"/>
    </source>
</evidence>
<keyword evidence="2 11" id="KW-0812">Transmembrane</keyword>
<dbReference type="SMART" id="SM00710">
    <property type="entry name" value="PbH1"/>
    <property type="match status" value="17"/>
</dbReference>
<evidence type="ECO:0000256" key="3">
    <source>
        <dbReference type="ARBA" id="ARBA00022729"/>
    </source>
</evidence>
<evidence type="ECO:0000313" key="14">
    <source>
        <dbReference type="EMBL" id="ADY39799.1"/>
    </source>
</evidence>
<evidence type="ECO:0000256" key="8">
    <source>
        <dbReference type="ARBA" id="ARBA00023180"/>
    </source>
</evidence>
<feature type="disulfide bond" evidence="9">
    <location>
        <begin position="2014"/>
        <end position="2024"/>
    </location>
</feature>
<dbReference type="Pfam" id="PF13229">
    <property type="entry name" value="Beta_helix"/>
    <property type="match status" value="1"/>
</dbReference>
<dbReference type="InterPro" id="IPR039448">
    <property type="entry name" value="Beta_helix"/>
</dbReference>
<sequence>MRVYYQLFLLLWRFFECYAQTSETSADILRSFGGEGPIPQVDLPSLPLERKDSIPVIDGLGSIRDPIKNTLGGVYTGNATLYFRNSPYRVQSDLTVEAGATLTIETGVQLYFDGGVGLKVKGIIHAVGNEFAHIQMLPYQQMLNYDDSRPEFRLIDGPSVRQGRLQIRFHNRWRSICTQLTNWTSVDTTIACKSMGYSDGGFWKWYRRNNDTYPFVMPHPECFPDAKSLWDCQGFKESNAIPLSENLCQGEDDIGLYCWGPPIFTGWAKHWKGLQILSSPFIFVPSDPDMVSVHRESLSRLEYVDIFYAGYNAETKNTTAAIWIEGVPPILNGLRIERSARDGVHFYEPSAPIIIANSTIVNNRGHGIAIDNTTDGRVFINMTIVAGNYGDGIRYRQKAGGIQLVRKLIDREQRQASIYYEEERPRVQMCTEHSIPESLYFPHLISAYLPNGTAIDSEAPSPCWTVISLPPRLAYTYSLQFVNVENRNRDTSRSELVICDANTNLNRCNYERYRIPLIDGILPQTLSLRSAGRPIFIAMEHTPVGLSRRVAGDVNVQFRVHASVLDKAIYGLNVTNSIIFNNTGNGIFVEDIRERIAFSNVSVIENEGYAGILVHNGAADIWINASFIERNWGDGLNVSYAGGSITINGTSISHNRLRGCAFHQNTSVPFMAHHQEIIFKGRPSNNIFYLRTVVADNAWGGILVGNFCTPISANIIPKVIVSWTELIGNHYHPSIEIHSCRNDGTAKTLVDITGNRIEGGSGIGFRMEPAVNTIAVINSNQFLSNNNTALLIRNAAHPQLAHLPAQITISKNSFKFNTGQSIVSIGLNEDASNQMLLFNQQNEVRENTVINPFPYLNPRSSPYAALIVSSSNVEIRRNCFKNPRASFEIATELSQHAKWIDARENNWGHPFPGTFMHRIFDQFNRYSLASIEVNPFAAVCNQRNPHITTVQQYYRSFRKEGEPYVLGGTIWENEDLDTGRYTIMDDLNIVPGARLTISPGTVFEFSNGVGMLVQGEMIRADFQRASEPVTFTSRPFQLPKLAQIRLVDENDNQEVTAGRLEVFVDGQWGTICNRSWSEQLARLACNQLGLIMDSEHFENWRIFPSAGSLPMVMDNIRCEEREYDLTQCRHDGVTHNLASSCASTEVVGIRCAEPRWAGVRYSLLANPPAITGQTSMDNWIIERAGLFDFRISAFSAALQIDWNYHSFQQLTIRDNFWNGIDVIYNDLTKKPAIRNSRFENNRRHGFKIRSPGMTIEDVIINDNGNAGFRYNPRVSMSLQRDIVTWLERREQPEMEANNVYTIPNRNITTISVHESQLNQRKFLLARATSDCPLALLDPCVYELSLKASGFEYGLSARIAIQIVNRVGQRSDEDILIMDKNGNEEWSVRKDAIQFPIVSSSSNLEMRYTRTYGNPEVVLLVLFLDAQEYLDRFVHVYRSVIQTNQYGLSSMHYSDFNFADGTILNRWSVEKLWFQKVNFTANTEAVIWVHSPQHVLNDGTPIAQIGYHIDNCSVVNNTGSLIETHRDLYSSANVFHWNLWSNTFDNNENTVISVHLPDTYNLLSPITHSFLITENRFENNNNFGICIDGYYAFVNISSNNFTNNNARQQSGIVEIRGMEKHFIFERNRIIDNWGMWALKVDIQSQSLRGTVPSLIQYNYLLKNRFISTTGDYVDSWPRSFAVGIFGAQLAEIHFNRFKNVLIDFELVSGCKSSEVSNQMNVTFNWWGIGNEAQILQRIFDFDDWNIYTLAEFSPFYVTEEHFINFWWTPQKGQLAIATHNEPSIYDLRGRMYESKTLTLNREKWHEFPFYYKPYRPYRIIKDLTIMPNATLTIEKGVEVHIWPNVRILVLGHLIAEGTFWEPIRFKPINITEYEEIQGQVPTRYRRSSITKFWRHHWKSLMRFQRALRAKRRAEWNAKDIVYQQFPSLRRQDPFYQRFTVRLNGSNPRWGFLEMYNATTGEYIPSCDREFTMRNAQVVCRELGFSPLNVYHWLTPRWEYNPLVRILKTYVEPRECMGAEPSLDRCPLRMNGNISMWQCIDSEHFNFIHCAPSKILNSNYLGNWGGIVFSQDSLEYQQNLEQELSILRHVEIVGGGLSHNDTIDVGALLLVHRFPVLDSINITNSSMDALQVIGPRDKMILTRLNITHNRGRALTIWVANLQGSGAGAVSTHGKLTIPYNVRGMLNMCSPQKQFSVKSRILLYHKYDSYPVDCVKSFIAPGRNLAFRFLLVNLYNGSRVDLGRADCLSIYADNTFIEILHRFTPSSKDFSISIQSNSQIAIHMRASAADGYYGFIAEIVTLPSAQQNNPVEELFVHQSRLEGNDRGAIAYRSTGEMGPNVIIDDCSIDYNGYHIYGNISTSSQAVELHLHNTMWAQIRSTLITHNIGGLLITSETSSTVARLAIIIRDSALTRNSNSTTLALLGNNYQRASLLNNLISQNYALYYDTVIMRGISTNFTNNLFLNNTGLHTIDIQGYTSLSTESHNFFNNWFYDNIALGHGHQYLEDYGFQPNNLNDEFARRPKRQVLDQRGVSFDWWTHIGAETQRYRSTVFAGVSRQIYRRNAFNNPLNPYELTTAPITSFDTGVIDARENYWGYPGTIGVASGKIRDGADYGYLIRVEYQPVLESNTSLIDGDCPAGWFAAGFDEFKSCFLYIGASATYSSAVKFCEEIDAFIPFLRADDARRKELAKKVETIAKMPTVDGDRYSSFPENYDQHFWISGVSIPATQCGWMSSRSGSIGTQNCNNLLPFICERGVKPYEDPPLWRAGILIAAIVLCALLALLVLLALCWCRKSRKRVEEEMNRKEFIRASLRLSKIEKQHRDSQLWNKAQLPAQGSPSNEREDAIARAHRNMIHGNKETWSTPETLRTSCSRSSLVTTTNDPIYSTRATTYITRTCPDSPCRSDDATTRSASSCFTSASASTPLRNRISTVRNSYAQSAVSTFNSPQRTQEQIKMRENASRRETNASTCSSTSATESFTCPTDSENYSESSTLTEGSDWNDSGSMRSSNVSENTIVARPLIPHGSQPAIFGASRQQRPASTSYMDYFIVPHRPAPPPPVSTVPTETVFPVHSQPSLNIASTEMPHTAPTYASYRSKLRPNVPPPNPPRAQFTQNIQPNSRSLVDLISPHMQISQRRNSTGRFALPIETSM</sequence>
<dbReference type="InterPro" id="IPR012334">
    <property type="entry name" value="Pectin_lyas_fold"/>
</dbReference>
<dbReference type="InterPro" id="IPR053243">
    <property type="entry name" value="SJ_maturation_regulator"/>
</dbReference>
<evidence type="ECO:0000259" key="13">
    <source>
        <dbReference type="PROSITE" id="PS50287"/>
    </source>
</evidence>
<evidence type="ECO:0000256" key="10">
    <source>
        <dbReference type="SAM" id="MobiDB-lite"/>
    </source>
</evidence>
<evidence type="ECO:0000256" key="7">
    <source>
        <dbReference type="ARBA" id="ARBA00023157"/>
    </source>
</evidence>
<feature type="domain" description="SRCR" evidence="13">
    <location>
        <begin position="1939"/>
        <end position="2049"/>
    </location>
</feature>
<feature type="domain" description="SRCR" evidence="13">
    <location>
        <begin position="152"/>
        <end position="259"/>
    </location>
</feature>
<evidence type="ECO:0000256" key="2">
    <source>
        <dbReference type="ARBA" id="ARBA00022692"/>
    </source>
</evidence>
<feature type="compositionally biased region" description="Low complexity" evidence="10">
    <location>
        <begin position="2964"/>
        <end position="2979"/>
    </location>
</feature>
<keyword evidence="7 9" id="KW-1015">Disulfide bond</keyword>
<feature type="compositionally biased region" description="Polar residues" evidence="10">
    <location>
        <begin position="2980"/>
        <end position="3009"/>
    </location>
</feature>
<feature type="disulfide bond" evidence="9">
    <location>
        <begin position="222"/>
        <end position="232"/>
    </location>
</feature>
<dbReference type="SMART" id="SM00202">
    <property type="entry name" value="SR"/>
    <property type="match status" value="3"/>
</dbReference>
<organism evidence="14">
    <name type="scientific">Ascaris suum</name>
    <name type="common">Pig roundworm</name>
    <name type="synonym">Ascaris lumbricoides</name>
    <dbReference type="NCBI Taxonomy" id="6253"/>
    <lineage>
        <taxon>Eukaryota</taxon>
        <taxon>Metazoa</taxon>
        <taxon>Ecdysozoa</taxon>
        <taxon>Nematoda</taxon>
        <taxon>Chromadorea</taxon>
        <taxon>Rhabditida</taxon>
        <taxon>Spirurina</taxon>
        <taxon>Ascaridomorpha</taxon>
        <taxon>Ascaridoidea</taxon>
        <taxon>Ascarididae</taxon>
        <taxon>Ascaris</taxon>
    </lineage>
</organism>
<evidence type="ECO:0000256" key="12">
    <source>
        <dbReference type="SAM" id="SignalP"/>
    </source>
</evidence>
<evidence type="ECO:0000256" key="1">
    <source>
        <dbReference type="ARBA" id="ARBA00004167"/>
    </source>
</evidence>
<comment type="subcellular location">
    <subcellularLocation>
        <location evidence="1">Membrane</location>
        <topology evidence="1">Single-pass membrane protein</topology>
    </subcellularLocation>
</comment>
<evidence type="ECO:0000256" key="5">
    <source>
        <dbReference type="ARBA" id="ARBA00022989"/>
    </source>
</evidence>
<accession>F1KPJ5</accession>
<dbReference type="InterPro" id="IPR006626">
    <property type="entry name" value="PbH1"/>
</dbReference>